<name>G9ZDN4_9GAMM</name>
<reference evidence="1 2" key="1">
    <citation type="submission" date="2011-08" db="EMBL/GenBank/DDBJ databases">
        <authorList>
            <person name="Weinstock G."/>
            <person name="Sodergren E."/>
            <person name="Clifton S."/>
            <person name="Fulton L."/>
            <person name="Fulton B."/>
            <person name="Courtney L."/>
            <person name="Fronick C."/>
            <person name="Harrison M."/>
            <person name="Strong C."/>
            <person name="Farmer C."/>
            <person name="Delahaunty K."/>
            <person name="Markovic C."/>
            <person name="Hall O."/>
            <person name="Minx P."/>
            <person name="Tomlinson C."/>
            <person name="Mitreva M."/>
            <person name="Hou S."/>
            <person name="Chen J."/>
            <person name="Wollam A."/>
            <person name="Pepin K.H."/>
            <person name="Johnson M."/>
            <person name="Bhonagiri V."/>
            <person name="Zhang X."/>
            <person name="Suruliraj S."/>
            <person name="Warren W."/>
            <person name="Chinwalla A."/>
            <person name="Mardis E.R."/>
            <person name="Wilson R.K."/>
        </authorList>
    </citation>
    <scope>NUCLEOTIDE SEQUENCE [LARGE SCALE GENOMIC DNA]</scope>
    <source>
        <strain evidence="1 2">F0432</strain>
    </source>
</reference>
<gene>
    <name evidence="1" type="ORF">HMPREF9080_00868</name>
</gene>
<dbReference type="AlphaFoldDB" id="G9ZDN4"/>
<proteinExistence type="predicted"/>
<organism evidence="1 2">
    <name type="scientific">Cardiobacterium valvarum F0432</name>
    <dbReference type="NCBI Taxonomy" id="797473"/>
    <lineage>
        <taxon>Bacteria</taxon>
        <taxon>Pseudomonadati</taxon>
        <taxon>Pseudomonadota</taxon>
        <taxon>Gammaproteobacteria</taxon>
        <taxon>Cardiobacteriales</taxon>
        <taxon>Cardiobacteriaceae</taxon>
        <taxon>Cardiobacterium</taxon>
    </lineage>
</organism>
<dbReference type="Proteomes" id="UP000004750">
    <property type="component" value="Unassembled WGS sequence"/>
</dbReference>
<sequence length="243" mass="26160">MLDSCVRVGFSPPSRKKKYFCGGLKLALRFGLPPSGINTALARRRSCWICEAVQATSLHFPSSVVPPCPLPQTAQPRRLAQYRYCIFGKRHEVVVCAGGSEEITQIDFTVKHRPLKEIGEGGGEQAGAVVRRDFPYAVVFGVEEEGAVAVRGMAEGKRGFVAQVFGLLPLRPVVLIVGGADDGLFFFDGAQRPQAVGPGVFQRALALAEGVVGVNSRITRRHVGTIAVRQVVGVEVHQDALVI</sequence>
<evidence type="ECO:0000313" key="1">
    <source>
        <dbReference type="EMBL" id="EHM55221.1"/>
    </source>
</evidence>
<comment type="caution">
    <text evidence="1">The sequence shown here is derived from an EMBL/GenBank/DDBJ whole genome shotgun (WGS) entry which is preliminary data.</text>
</comment>
<dbReference type="HOGENOM" id="CLU_1140957_0_0_6"/>
<dbReference type="EMBL" id="AGCM01000044">
    <property type="protein sequence ID" value="EHM55221.1"/>
    <property type="molecule type" value="Genomic_DNA"/>
</dbReference>
<protein>
    <submittedName>
        <fullName evidence="1">Uncharacterized protein</fullName>
    </submittedName>
</protein>
<accession>G9ZDN4</accession>
<dbReference type="STRING" id="797473.HMPREF9080_00868"/>
<evidence type="ECO:0000313" key="2">
    <source>
        <dbReference type="Proteomes" id="UP000004750"/>
    </source>
</evidence>